<feature type="transmembrane region" description="Helical" evidence="1">
    <location>
        <begin position="347"/>
        <end position="369"/>
    </location>
</feature>
<accession>A0A395JGN5</accession>
<dbReference type="RefSeq" id="WP_113954948.1">
    <property type="nucleotide sequence ID" value="NZ_QNRT01000004.1"/>
</dbReference>
<feature type="transmembrane region" description="Helical" evidence="1">
    <location>
        <begin position="131"/>
        <end position="154"/>
    </location>
</feature>
<dbReference type="PANTHER" id="PTHR23028:SF53">
    <property type="entry name" value="ACYL_TRANSF_3 DOMAIN-CONTAINING PROTEIN"/>
    <property type="match status" value="1"/>
</dbReference>
<dbReference type="GO" id="GO:0016020">
    <property type="term" value="C:membrane"/>
    <property type="evidence" value="ECO:0007669"/>
    <property type="project" value="TreeGrafter"/>
</dbReference>
<dbReference type="GO" id="GO:0016747">
    <property type="term" value="F:acyltransferase activity, transferring groups other than amino-acyl groups"/>
    <property type="evidence" value="ECO:0007669"/>
    <property type="project" value="InterPro"/>
</dbReference>
<dbReference type="InterPro" id="IPR043968">
    <property type="entry name" value="SGNH"/>
</dbReference>
<gene>
    <name evidence="4" type="ORF">DFR28_1042</name>
</gene>
<reference evidence="4 5" key="1">
    <citation type="submission" date="2018-06" db="EMBL/GenBank/DDBJ databases">
        <title>Genomic Encyclopedia of Type Strains, Phase IV (KMG-IV): sequencing the most valuable type-strain genomes for metagenomic binning, comparative biology and taxonomic classification.</title>
        <authorList>
            <person name="Goeker M."/>
        </authorList>
    </citation>
    <scope>NUCLEOTIDE SEQUENCE [LARGE SCALE GENOMIC DNA]</scope>
    <source>
        <strain evidence="4 5">DSM 24032</strain>
    </source>
</reference>
<keyword evidence="5" id="KW-1185">Reference proteome</keyword>
<dbReference type="EMBL" id="QNRT01000004">
    <property type="protein sequence ID" value="RBP49076.1"/>
    <property type="molecule type" value="Genomic_DNA"/>
</dbReference>
<feature type="transmembrane region" description="Helical" evidence="1">
    <location>
        <begin position="166"/>
        <end position="186"/>
    </location>
</feature>
<evidence type="ECO:0000313" key="4">
    <source>
        <dbReference type="EMBL" id="RBP49076.1"/>
    </source>
</evidence>
<dbReference type="OrthoDB" id="9767863at2"/>
<evidence type="ECO:0000259" key="2">
    <source>
        <dbReference type="Pfam" id="PF01757"/>
    </source>
</evidence>
<dbReference type="AlphaFoldDB" id="A0A395JGN5"/>
<keyword evidence="1" id="KW-0812">Transmembrane</keyword>
<feature type="transmembrane region" description="Helical" evidence="1">
    <location>
        <begin position="305"/>
        <end position="326"/>
    </location>
</feature>
<proteinExistence type="predicted"/>
<keyword evidence="1" id="KW-1133">Transmembrane helix</keyword>
<feature type="domain" description="SGNH" evidence="3">
    <location>
        <begin position="396"/>
        <end position="626"/>
    </location>
</feature>
<comment type="caution">
    <text evidence="4">The sequence shown here is derived from an EMBL/GenBank/DDBJ whole genome shotgun (WGS) entry which is preliminary data.</text>
</comment>
<dbReference type="Proteomes" id="UP000253083">
    <property type="component" value="Unassembled WGS sequence"/>
</dbReference>
<dbReference type="Pfam" id="PF01757">
    <property type="entry name" value="Acyl_transf_3"/>
    <property type="match status" value="1"/>
</dbReference>
<dbReference type="GO" id="GO:0009103">
    <property type="term" value="P:lipopolysaccharide biosynthetic process"/>
    <property type="evidence" value="ECO:0007669"/>
    <property type="project" value="TreeGrafter"/>
</dbReference>
<feature type="transmembrane region" description="Helical" evidence="1">
    <location>
        <begin position="247"/>
        <end position="264"/>
    </location>
</feature>
<evidence type="ECO:0000313" key="5">
    <source>
        <dbReference type="Proteomes" id="UP000253083"/>
    </source>
</evidence>
<dbReference type="InterPro" id="IPR002656">
    <property type="entry name" value="Acyl_transf_3_dom"/>
</dbReference>
<feature type="transmembrane region" description="Helical" evidence="1">
    <location>
        <begin position="31"/>
        <end position="52"/>
    </location>
</feature>
<evidence type="ECO:0000259" key="3">
    <source>
        <dbReference type="Pfam" id="PF19040"/>
    </source>
</evidence>
<dbReference type="PANTHER" id="PTHR23028">
    <property type="entry name" value="ACETYLTRANSFERASE"/>
    <property type="match status" value="1"/>
</dbReference>
<protein>
    <submittedName>
        <fullName evidence="4">Peptidoglycan/LPS O-acetylase OafA/YrhL</fullName>
    </submittedName>
</protein>
<dbReference type="InParanoid" id="A0A395JGN5"/>
<sequence length="644" mass="71990">MQYRPEIDGLRAVAVLSVVAYHVSAQLIPGGFIGVDIFFVLSGFLITSIILSEKKSTGAFSFKHFYTRRIKRILPPLWPVILCCAVAAVLLFNTENFKSFSWSAISATVFSANHYFASTTSYFHNPGDSSILLHLWSLSVEEQFYLVWPLLLLAGIKIECNDRLKLLILIGSTLLSFIGAHLMASTGRFETAAFYSLPPRAGELMIGGTLAFYQQSALKQRQLPSLGWLGLLFVLAPFVLYSHSTTFPGLTALIPCFGVVLVLSQFSKSSFVYHTILGNTYAQYIGKISYSLYLWHWPLLALPRYLYGDLSISALISLVSVAFLLSHLSWRYLELPIRQSSLSMRGAILYLFALPTVALLLILTCRNLVPNSGISHDTTSYSERYTPFCYKHGISAECKFGDLNVQSTALLFGDSHAGHFTPFWDSLGTRLGIAIDAFSAQTCYPMIDQDRTRPSVDPSIKDKVNCPPHLELIENIIDNYDIIILAASWSIYTDGPRAPRTFNFFQQLERQLTYLNSHGKKVVIMAQVPWFIDRQIETYQNRQGIPIEKLRNLLNPTKPGIPNFKARTEVQLVNERLLQISSRFPDTIVMTSSNTNPASAFLDEQLIYANSDHLSPPGSIALANQISDIELAAIRVFLSTVSNN</sequence>
<dbReference type="InterPro" id="IPR050879">
    <property type="entry name" value="Acyltransferase_3"/>
</dbReference>
<evidence type="ECO:0000256" key="1">
    <source>
        <dbReference type="SAM" id="Phobius"/>
    </source>
</evidence>
<feature type="domain" description="Acyltransferase 3" evidence="2">
    <location>
        <begin position="5"/>
        <end position="326"/>
    </location>
</feature>
<dbReference type="Pfam" id="PF19040">
    <property type="entry name" value="SGNH"/>
    <property type="match status" value="1"/>
</dbReference>
<organism evidence="4 5">
    <name type="scientific">Arenicella xantha</name>
    <dbReference type="NCBI Taxonomy" id="644221"/>
    <lineage>
        <taxon>Bacteria</taxon>
        <taxon>Pseudomonadati</taxon>
        <taxon>Pseudomonadota</taxon>
        <taxon>Gammaproteobacteria</taxon>
        <taxon>Arenicellales</taxon>
        <taxon>Arenicellaceae</taxon>
        <taxon>Arenicella</taxon>
    </lineage>
</organism>
<name>A0A395JGN5_9GAMM</name>
<keyword evidence="1" id="KW-0472">Membrane</keyword>
<feature type="transmembrane region" description="Helical" evidence="1">
    <location>
        <begin position="271"/>
        <end position="293"/>
    </location>
</feature>
<feature type="transmembrane region" description="Helical" evidence="1">
    <location>
        <begin position="73"/>
        <end position="92"/>
    </location>
</feature>